<dbReference type="InterPro" id="IPR001155">
    <property type="entry name" value="OxRdtase_FMN_N"/>
</dbReference>
<evidence type="ECO:0000313" key="4">
    <source>
        <dbReference type="EMBL" id="MRV73984.1"/>
    </source>
</evidence>
<evidence type="ECO:0000256" key="1">
    <source>
        <dbReference type="ARBA" id="ARBA00022630"/>
    </source>
</evidence>
<comment type="caution">
    <text evidence="4">The sequence shown here is derived from an EMBL/GenBank/DDBJ whole genome shotgun (WGS) entry which is preliminary data.</text>
</comment>
<accession>A0A7X2IQ88</accession>
<protein>
    <submittedName>
        <fullName evidence="4">NADH oxidase</fullName>
    </submittedName>
</protein>
<keyword evidence="2" id="KW-0560">Oxidoreductase</keyword>
<dbReference type="Pfam" id="PF00724">
    <property type="entry name" value="Oxidored_FMN"/>
    <property type="match status" value="1"/>
</dbReference>
<reference evidence="4 5" key="1">
    <citation type="submission" date="2019-11" db="EMBL/GenBank/DDBJ databases">
        <title>Novel species isolated from a subtropical stream in China.</title>
        <authorList>
            <person name="Lu H."/>
        </authorList>
    </citation>
    <scope>NUCLEOTIDE SEQUENCE [LARGE SCALE GENOMIC DNA]</scope>
    <source>
        <strain evidence="4 5">FT92W</strain>
    </source>
</reference>
<dbReference type="GO" id="GO:0010181">
    <property type="term" value="F:FMN binding"/>
    <property type="evidence" value="ECO:0007669"/>
    <property type="project" value="InterPro"/>
</dbReference>
<dbReference type="AlphaFoldDB" id="A0A7X2IQ88"/>
<dbReference type="GO" id="GO:0016491">
    <property type="term" value="F:oxidoreductase activity"/>
    <property type="evidence" value="ECO:0007669"/>
    <property type="project" value="UniProtKB-KW"/>
</dbReference>
<dbReference type="Gene3D" id="3.20.20.70">
    <property type="entry name" value="Aldolase class I"/>
    <property type="match status" value="1"/>
</dbReference>
<keyword evidence="5" id="KW-1185">Reference proteome</keyword>
<keyword evidence="1" id="KW-0285">Flavoprotein</keyword>
<name>A0A7X2IQ88_9BURK</name>
<proteinExistence type="predicted"/>
<gene>
    <name evidence="4" type="ORF">GJ700_19940</name>
</gene>
<dbReference type="SUPFAM" id="SSF51395">
    <property type="entry name" value="FMN-linked oxidoreductases"/>
    <property type="match status" value="1"/>
</dbReference>
<sequence length="414" mass="44680">MNQSVTSRAGAPFTLANGAVLKNRVAKAAMSEQLADGRHDPTVRLERLYRVWAENDIGLLISGNVMIDRGHLGEAGNVVLDDGSDLAAFRRWTAAATAHGTHFWAQLNHPGKQTPKFLTKEPVAPSAIALGGGLEQTFNTPRALNEAEITVLISKFARSAQLAKEVGFTGVQIHGAHGYLVSQFLSPLHNQRTDRWGGSLENRLRFVVAIYRAIRAAVGADFPVGIKLNSADFQKGGFSEEESMDVVQALAREGIDMVEISGGTYESPAMVGAQQPAKASTQQREAYFLAYAEKVRKLVSTPLMVTGGFRSSAGVEAALAGGATDFIGLARPLAVEPGLASRLINDPGYRIDMKMPTTGSKLVDHMTFLAITWYEHQLARIGDGKRPLPNMNAWRSVASTLWSLGTLAFAKRRA</sequence>
<feature type="domain" description="NADH:flavin oxidoreductase/NADH oxidase N-terminal" evidence="3">
    <location>
        <begin position="12"/>
        <end position="343"/>
    </location>
</feature>
<evidence type="ECO:0000259" key="3">
    <source>
        <dbReference type="Pfam" id="PF00724"/>
    </source>
</evidence>
<dbReference type="InterPro" id="IPR051799">
    <property type="entry name" value="NADH_flavin_oxidoreductase"/>
</dbReference>
<dbReference type="EMBL" id="WKJJ01000012">
    <property type="protein sequence ID" value="MRV73984.1"/>
    <property type="molecule type" value="Genomic_DNA"/>
</dbReference>
<dbReference type="PANTHER" id="PTHR43656">
    <property type="entry name" value="BINDING OXIDOREDUCTASE, PUTATIVE (AFU_ORTHOLOGUE AFUA_2G08260)-RELATED"/>
    <property type="match status" value="1"/>
</dbReference>
<dbReference type="PANTHER" id="PTHR43656:SF2">
    <property type="entry name" value="BINDING OXIDOREDUCTASE, PUTATIVE (AFU_ORTHOLOGUE AFUA_2G08260)-RELATED"/>
    <property type="match status" value="1"/>
</dbReference>
<dbReference type="InterPro" id="IPR013785">
    <property type="entry name" value="Aldolase_TIM"/>
</dbReference>
<dbReference type="RefSeq" id="WP_154377090.1">
    <property type="nucleotide sequence ID" value="NZ_WKJJ01000012.1"/>
</dbReference>
<dbReference type="CDD" id="cd04733">
    <property type="entry name" value="OYE_like_2_FMN"/>
    <property type="match status" value="1"/>
</dbReference>
<dbReference type="Proteomes" id="UP000446768">
    <property type="component" value="Unassembled WGS sequence"/>
</dbReference>
<evidence type="ECO:0000256" key="2">
    <source>
        <dbReference type="ARBA" id="ARBA00023002"/>
    </source>
</evidence>
<evidence type="ECO:0000313" key="5">
    <source>
        <dbReference type="Proteomes" id="UP000446768"/>
    </source>
</evidence>
<organism evidence="4 5">
    <name type="scientific">Pseudoduganella rivuli</name>
    <dbReference type="NCBI Taxonomy" id="2666085"/>
    <lineage>
        <taxon>Bacteria</taxon>
        <taxon>Pseudomonadati</taxon>
        <taxon>Pseudomonadota</taxon>
        <taxon>Betaproteobacteria</taxon>
        <taxon>Burkholderiales</taxon>
        <taxon>Oxalobacteraceae</taxon>
        <taxon>Telluria group</taxon>
        <taxon>Pseudoduganella</taxon>
    </lineage>
</organism>